<reference evidence="2" key="1">
    <citation type="submission" date="2022-11" db="UniProtKB">
        <authorList>
            <consortium name="WormBaseParasite"/>
        </authorList>
    </citation>
    <scope>IDENTIFICATION</scope>
</reference>
<evidence type="ECO:0000313" key="2">
    <source>
        <dbReference type="WBParaSite" id="PS1159_v2.g20801.t1"/>
    </source>
</evidence>
<dbReference type="WBParaSite" id="PS1159_v2.g20801.t1">
    <property type="protein sequence ID" value="PS1159_v2.g20801.t1"/>
    <property type="gene ID" value="PS1159_v2.g20801"/>
</dbReference>
<sequence length="155" mass="18198">MLLKINKRSYVTDYYERNRISKINLTKRYQTAENIRMLQTIISFLTYSTISNAITTSGYAFYVFYINENKLDDLFAYYDVVWYTINAISACILPLPFILKHEGMKKHFMTLFGWSGLRYTPKTTQNLKSVNGTALITDNDPDAHFNNLKHLWHSD</sequence>
<proteinExistence type="predicted"/>
<protein>
    <submittedName>
        <fullName evidence="2">7TM GPCR serpentine receptor class x (Srx) domain-containing protein</fullName>
    </submittedName>
</protein>
<accession>A0AC35FTQ2</accession>
<name>A0AC35FTQ2_9BILA</name>
<evidence type="ECO:0000313" key="1">
    <source>
        <dbReference type="Proteomes" id="UP000887580"/>
    </source>
</evidence>
<dbReference type="Proteomes" id="UP000887580">
    <property type="component" value="Unplaced"/>
</dbReference>
<organism evidence="1 2">
    <name type="scientific">Panagrolaimus sp. PS1159</name>
    <dbReference type="NCBI Taxonomy" id="55785"/>
    <lineage>
        <taxon>Eukaryota</taxon>
        <taxon>Metazoa</taxon>
        <taxon>Ecdysozoa</taxon>
        <taxon>Nematoda</taxon>
        <taxon>Chromadorea</taxon>
        <taxon>Rhabditida</taxon>
        <taxon>Tylenchina</taxon>
        <taxon>Panagrolaimomorpha</taxon>
        <taxon>Panagrolaimoidea</taxon>
        <taxon>Panagrolaimidae</taxon>
        <taxon>Panagrolaimus</taxon>
    </lineage>
</organism>